<feature type="domain" description="CheW-like" evidence="1">
    <location>
        <begin position="6"/>
        <end position="143"/>
    </location>
</feature>
<dbReference type="PROSITE" id="PS50851">
    <property type="entry name" value="CHEW"/>
    <property type="match status" value="1"/>
</dbReference>
<organism evidence="2 3">
    <name type="scientific">Tissierella simiarum</name>
    <dbReference type="NCBI Taxonomy" id="2841534"/>
    <lineage>
        <taxon>Bacteria</taxon>
        <taxon>Bacillati</taxon>
        <taxon>Bacillota</taxon>
        <taxon>Tissierellia</taxon>
        <taxon>Tissierellales</taxon>
        <taxon>Tissierellaceae</taxon>
        <taxon>Tissierella</taxon>
    </lineage>
</organism>
<dbReference type="PANTHER" id="PTHR22617">
    <property type="entry name" value="CHEMOTAXIS SENSOR HISTIDINE KINASE-RELATED"/>
    <property type="match status" value="1"/>
</dbReference>
<keyword evidence="3" id="KW-1185">Reference proteome</keyword>
<proteinExistence type="predicted"/>
<accession>A0ABS6E444</accession>
<dbReference type="EMBL" id="JAHLPM010000004">
    <property type="protein sequence ID" value="MBU5437684.1"/>
    <property type="molecule type" value="Genomic_DNA"/>
</dbReference>
<dbReference type="Proteomes" id="UP000749471">
    <property type="component" value="Unassembled WGS sequence"/>
</dbReference>
<dbReference type="PANTHER" id="PTHR22617:SF23">
    <property type="entry name" value="CHEMOTAXIS PROTEIN CHEW"/>
    <property type="match status" value="1"/>
</dbReference>
<dbReference type="CDD" id="cd00732">
    <property type="entry name" value="CheW"/>
    <property type="match status" value="1"/>
</dbReference>
<sequence length="143" mass="16497">MHSEIDNKYVIFKLNKEYYGVPINQVISIERMQKFTRIPNGPHYVKGVINLRGEVIPIIDLRDKLNMEIKEVDNNSRIIIVSNEDIVAGLIVDSSSEVLEISRENVDKPPNTAENDYMEYIYGIGKSDEKLIILLDLSRILEY</sequence>
<dbReference type="Pfam" id="PF01584">
    <property type="entry name" value="CheW"/>
    <property type="match status" value="1"/>
</dbReference>
<name>A0ABS6E444_9FIRM</name>
<evidence type="ECO:0000259" key="1">
    <source>
        <dbReference type="PROSITE" id="PS50851"/>
    </source>
</evidence>
<evidence type="ECO:0000313" key="2">
    <source>
        <dbReference type="EMBL" id="MBU5437684.1"/>
    </source>
</evidence>
<protein>
    <submittedName>
        <fullName evidence="2">Chemotaxis protein CheW</fullName>
    </submittedName>
</protein>
<evidence type="ECO:0000313" key="3">
    <source>
        <dbReference type="Proteomes" id="UP000749471"/>
    </source>
</evidence>
<dbReference type="RefSeq" id="WP_216518024.1">
    <property type="nucleotide sequence ID" value="NZ_JAHLPM010000004.1"/>
</dbReference>
<dbReference type="InterPro" id="IPR039315">
    <property type="entry name" value="CheW"/>
</dbReference>
<gene>
    <name evidence="2" type="ORF">KQI42_06680</name>
</gene>
<comment type="caution">
    <text evidence="2">The sequence shown here is derived from an EMBL/GenBank/DDBJ whole genome shotgun (WGS) entry which is preliminary data.</text>
</comment>
<reference evidence="2 3" key="1">
    <citation type="submission" date="2021-06" db="EMBL/GenBank/DDBJ databases">
        <authorList>
            <person name="Sun Q."/>
            <person name="Li D."/>
        </authorList>
    </citation>
    <scope>NUCLEOTIDE SEQUENCE [LARGE SCALE GENOMIC DNA]</scope>
    <source>
        <strain evidence="2 3">MSJ-40</strain>
    </source>
</reference>
<dbReference type="SMART" id="SM00260">
    <property type="entry name" value="CheW"/>
    <property type="match status" value="1"/>
</dbReference>
<dbReference type="InterPro" id="IPR002545">
    <property type="entry name" value="CheW-lke_dom"/>
</dbReference>